<dbReference type="EMBL" id="JAPDMQ010000116">
    <property type="protein sequence ID" value="KAK0534444.1"/>
    <property type="molecule type" value="Genomic_DNA"/>
</dbReference>
<feature type="binding site" evidence="9">
    <location>
        <position position="229"/>
    </location>
    <ligand>
        <name>[4Fe-4S] cluster</name>
        <dbReference type="ChEBI" id="CHEBI:49883"/>
        <note>ligand shared between dimeric partners</note>
    </ligand>
</feature>
<evidence type="ECO:0000256" key="5">
    <source>
        <dbReference type="ARBA" id="ARBA00022741"/>
    </source>
</evidence>
<dbReference type="GO" id="GO:0140663">
    <property type="term" value="F:ATP-dependent FeS chaperone activity"/>
    <property type="evidence" value="ECO:0007669"/>
    <property type="project" value="InterPro"/>
</dbReference>
<comment type="subcellular location">
    <subcellularLocation>
        <location evidence="1 9">Cytoplasm</location>
    </subcellularLocation>
</comment>
<protein>
    <submittedName>
        <fullName evidence="11">Cytosolic Fe-S cluster assembly factor cfd1</fullName>
    </submittedName>
</protein>
<dbReference type="InterPro" id="IPR000808">
    <property type="entry name" value="Mrp-like_CS"/>
</dbReference>
<evidence type="ECO:0000256" key="10">
    <source>
        <dbReference type="SAM" id="MobiDB-lite"/>
    </source>
</evidence>
<dbReference type="HAMAP" id="MF_02040">
    <property type="entry name" value="Mrp_NBP35"/>
    <property type="match status" value="1"/>
</dbReference>
<organism evidence="11 12">
    <name type="scientific">Tilletia horrida</name>
    <dbReference type="NCBI Taxonomy" id="155126"/>
    <lineage>
        <taxon>Eukaryota</taxon>
        <taxon>Fungi</taxon>
        <taxon>Dikarya</taxon>
        <taxon>Basidiomycota</taxon>
        <taxon>Ustilaginomycotina</taxon>
        <taxon>Exobasidiomycetes</taxon>
        <taxon>Tilletiales</taxon>
        <taxon>Tilletiaceae</taxon>
        <taxon>Tilletia</taxon>
    </lineage>
</organism>
<keyword evidence="5 9" id="KW-0547">Nucleotide-binding</keyword>
<dbReference type="AlphaFoldDB" id="A0AAN6GD91"/>
<keyword evidence="2 9" id="KW-0004">4Fe-4S</keyword>
<evidence type="ECO:0000313" key="12">
    <source>
        <dbReference type="Proteomes" id="UP001176521"/>
    </source>
</evidence>
<dbReference type="GO" id="GO:0051539">
    <property type="term" value="F:4 iron, 4 sulfur cluster binding"/>
    <property type="evidence" value="ECO:0007669"/>
    <property type="project" value="UniProtKB-UniRule"/>
</dbReference>
<keyword evidence="3 9" id="KW-0963">Cytoplasm</keyword>
<comment type="similarity">
    <text evidence="9">Belongs to the Mrp/NBP35 ATP-binding proteins family. NUBP2/CFD1 subfamily.</text>
</comment>
<evidence type="ECO:0000256" key="1">
    <source>
        <dbReference type="ARBA" id="ARBA00004496"/>
    </source>
</evidence>
<dbReference type="InterPro" id="IPR019591">
    <property type="entry name" value="Mrp/NBP35_ATP-bd"/>
</dbReference>
<evidence type="ECO:0000313" key="11">
    <source>
        <dbReference type="EMBL" id="KAK0534444.1"/>
    </source>
</evidence>
<dbReference type="InterPro" id="IPR027417">
    <property type="entry name" value="P-loop_NTPase"/>
</dbReference>
<dbReference type="SUPFAM" id="SSF52540">
    <property type="entry name" value="P-loop containing nucleoside triphosphate hydrolases"/>
    <property type="match status" value="1"/>
</dbReference>
<dbReference type="GO" id="GO:0046872">
    <property type="term" value="F:metal ion binding"/>
    <property type="evidence" value="ECO:0007669"/>
    <property type="project" value="UniProtKB-KW"/>
</dbReference>
<dbReference type="GO" id="GO:0016226">
    <property type="term" value="P:iron-sulfur cluster assembly"/>
    <property type="evidence" value="ECO:0007669"/>
    <property type="project" value="UniProtKB-UniRule"/>
</dbReference>
<dbReference type="GO" id="GO:0005524">
    <property type="term" value="F:ATP binding"/>
    <property type="evidence" value="ECO:0007669"/>
    <property type="project" value="UniProtKB-KW"/>
</dbReference>
<keyword evidence="4 9" id="KW-0479">Metal-binding</keyword>
<keyword evidence="8 9" id="KW-0411">Iron-sulfur</keyword>
<evidence type="ECO:0000256" key="3">
    <source>
        <dbReference type="ARBA" id="ARBA00022490"/>
    </source>
</evidence>
<dbReference type="PROSITE" id="PS01215">
    <property type="entry name" value="MRP"/>
    <property type="match status" value="1"/>
</dbReference>
<dbReference type="Pfam" id="PF10609">
    <property type="entry name" value="ParA"/>
    <property type="match status" value="1"/>
</dbReference>
<feature type="binding site" evidence="9">
    <location>
        <position position="232"/>
    </location>
    <ligand>
        <name>[4Fe-4S] cluster</name>
        <dbReference type="ChEBI" id="CHEBI:49883"/>
        <note>ligand shared between dimeric partners</note>
    </ligand>
</feature>
<dbReference type="Proteomes" id="UP001176521">
    <property type="component" value="Unassembled WGS sequence"/>
</dbReference>
<feature type="binding site" evidence="9">
    <location>
        <begin position="30"/>
        <end position="37"/>
    </location>
    <ligand>
        <name>ATP</name>
        <dbReference type="ChEBI" id="CHEBI:30616"/>
    </ligand>
</feature>
<keyword evidence="12" id="KW-1185">Reference proteome</keyword>
<dbReference type="HAMAP" id="MF_03039">
    <property type="entry name" value="NUBP2"/>
    <property type="match status" value="1"/>
</dbReference>
<dbReference type="Gene3D" id="3.40.50.300">
    <property type="entry name" value="P-loop containing nucleotide triphosphate hydrolases"/>
    <property type="match status" value="1"/>
</dbReference>
<comment type="function">
    <text evidence="9">Component of the cytosolic iron-sulfur (Fe/S) protein assembly (CIA) machinery. Required for maturation of extramitochondrial Fe-S proteins. The NBP35-CFD1 heterotetramer forms a Fe-S scaffold complex, mediating the de novo assembly of an Fe-S cluster and its transfer to target apoproteins.</text>
</comment>
<keyword evidence="6 9" id="KW-0067">ATP-binding</keyword>
<name>A0AAN6GD91_9BASI</name>
<evidence type="ECO:0000256" key="6">
    <source>
        <dbReference type="ARBA" id="ARBA00022840"/>
    </source>
</evidence>
<evidence type="ECO:0000256" key="2">
    <source>
        <dbReference type="ARBA" id="ARBA00022485"/>
    </source>
</evidence>
<evidence type="ECO:0000256" key="7">
    <source>
        <dbReference type="ARBA" id="ARBA00023004"/>
    </source>
</evidence>
<keyword evidence="7 9" id="KW-0408">Iron</keyword>
<dbReference type="GO" id="GO:0005829">
    <property type="term" value="C:cytosol"/>
    <property type="evidence" value="ECO:0007669"/>
    <property type="project" value="TreeGrafter"/>
</dbReference>
<evidence type="ECO:0000256" key="4">
    <source>
        <dbReference type="ARBA" id="ARBA00022723"/>
    </source>
</evidence>
<accession>A0AAN6GD91</accession>
<sequence length="344" mass="36837">MSATPVTPQTEPKLFRRLSAVHHVILVLSGKGGVGKSSVTTQLALSLASTPLPSAPHRLPNVGVLDVDLTGPSIPRMLGLDTHTVKQSSDGWVPVYLDPANFANAAQSEAQQEQQQQQPNLGVMSVGFLLRSKNDSVVWRGPKKNAMIRQFLGDVRWGELDYLIIDTPPGTSDEHISLMTYLAPFQPTAVLVTTPQALSLTDNLRSLSFCRTASLPLLGIIENMSGYVCPHCAECTNVWGKGGGEALAQREGIPFLGRIPIDPGLVRVLDDAKGEAKAAGADPEMASKEGEEEGAAAAAVPQLTRTLLARYTDSQTFPIFKAVVANIMTELQKRDGNPLATRTV</sequence>
<proteinExistence type="inferred from homology"/>
<dbReference type="PANTHER" id="PTHR23264">
    <property type="entry name" value="NUCLEOTIDE-BINDING PROTEIN NBP35 YEAST -RELATED"/>
    <property type="match status" value="1"/>
</dbReference>
<dbReference type="InterPro" id="IPR033756">
    <property type="entry name" value="YlxH/NBP35"/>
</dbReference>
<dbReference type="InterPro" id="IPR028600">
    <property type="entry name" value="NUBP2/Cfd1_eukaryotes"/>
</dbReference>
<evidence type="ECO:0000256" key="9">
    <source>
        <dbReference type="HAMAP-Rule" id="MF_03039"/>
    </source>
</evidence>
<dbReference type="CDD" id="cd02037">
    <property type="entry name" value="Mrp_NBP35"/>
    <property type="match status" value="1"/>
</dbReference>
<feature type="region of interest" description="Disordered" evidence="10">
    <location>
        <begin position="277"/>
        <end position="297"/>
    </location>
</feature>
<reference evidence="11" key="1">
    <citation type="journal article" date="2023" name="PhytoFront">
        <title>Draft Genome Resources of Seven Strains of Tilletia horrida, Causal Agent of Kernel Smut of Rice.</title>
        <authorList>
            <person name="Khanal S."/>
            <person name="Antony Babu S."/>
            <person name="Zhou X.G."/>
        </authorList>
    </citation>
    <scope>NUCLEOTIDE SEQUENCE</scope>
    <source>
        <strain evidence="11">TX3</strain>
    </source>
</reference>
<gene>
    <name evidence="11" type="primary">CFD1</name>
    <name evidence="11" type="ORF">OC842_002633</name>
</gene>
<comment type="caution">
    <text evidence="11">The sequence shown here is derived from an EMBL/GenBank/DDBJ whole genome shotgun (WGS) entry which is preliminary data.</text>
</comment>
<dbReference type="PANTHER" id="PTHR23264:SF19">
    <property type="entry name" value="CYTOSOLIC FE-S CLUSTER ASSEMBLY FACTOR NUBP2"/>
    <property type="match status" value="1"/>
</dbReference>
<evidence type="ECO:0000256" key="8">
    <source>
        <dbReference type="ARBA" id="ARBA00023014"/>
    </source>
</evidence>